<protein>
    <recommendedName>
        <fullName evidence="2">Rhodopsin domain-containing protein</fullName>
    </recommendedName>
</protein>
<dbReference type="InterPro" id="IPR049326">
    <property type="entry name" value="Rhodopsin_dom_fungi"/>
</dbReference>
<proteinExistence type="predicted"/>
<feature type="non-terminal residue" evidence="3">
    <location>
        <position position="1"/>
    </location>
</feature>
<evidence type="ECO:0000313" key="3">
    <source>
        <dbReference type="EMBL" id="KAF2497949.1"/>
    </source>
</evidence>
<feature type="transmembrane region" description="Helical" evidence="1">
    <location>
        <begin position="204"/>
        <end position="229"/>
    </location>
</feature>
<evidence type="ECO:0000313" key="4">
    <source>
        <dbReference type="Proteomes" id="UP000799750"/>
    </source>
</evidence>
<dbReference type="PANTHER" id="PTHR39614:SF2">
    <property type="entry name" value="INTEGRAL MEMBRANE PROTEIN"/>
    <property type="match status" value="1"/>
</dbReference>
<feature type="transmembrane region" description="Helical" evidence="1">
    <location>
        <begin position="127"/>
        <end position="147"/>
    </location>
</feature>
<evidence type="ECO:0000259" key="2">
    <source>
        <dbReference type="Pfam" id="PF20684"/>
    </source>
</evidence>
<feature type="transmembrane region" description="Helical" evidence="1">
    <location>
        <begin position="93"/>
        <end position="115"/>
    </location>
</feature>
<dbReference type="EMBL" id="MU004186">
    <property type="protein sequence ID" value="KAF2497949.1"/>
    <property type="molecule type" value="Genomic_DNA"/>
</dbReference>
<dbReference type="AlphaFoldDB" id="A0A6A6R0B8"/>
<gene>
    <name evidence="3" type="ORF">BU16DRAFT_439113</name>
</gene>
<evidence type="ECO:0000256" key="1">
    <source>
        <dbReference type="SAM" id="Phobius"/>
    </source>
</evidence>
<sequence>IPPPYFITPTDKRGLVVVITALTLAFVWTCLIVRLYLRVKVKEWKADDYFLVAATVFDTIQSAVLFHQADHGYGSSLKSLSASNLRAIGKADFASQILYIFTLLLSKGAILFLYLRLSPNRNHAWASWAMLGVSSFWFILSVILISVHCSPFQFWTDGASQCGNMFIRWQVIGAIDITTEFAIFFISVFLVARLNMPTRSKLTVIMAFSARLPVIAAAAIRLNYIHAVFHSPDPSLAASYASVATQWQLGYAIMASTISGLGPFLRPFAKSFSTHYQ</sequence>
<feature type="non-terminal residue" evidence="3">
    <location>
        <position position="277"/>
    </location>
</feature>
<feature type="transmembrane region" description="Helical" evidence="1">
    <location>
        <begin position="15"/>
        <end position="37"/>
    </location>
</feature>
<keyword evidence="1" id="KW-1133">Transmembrane helix</keyword>
<name>A0A6A6R0B8_9PEZI</name>
<dbReference type="PANTHER" id="PTHR39614">
    <property type="entry name" value="INTEGRAL MEMBRANE PROTEIN"/>
    <property type="match status" value="1"/>
</dbReference>
<keyword evidence="1" id="KW-0472">Membrane</keyword>
<accession>A0A6A6R0B8</accession>
<organism evidence="3 4">
    <name type="scientific">Lophium mytilinum</name>
    <dbReference type="NCBI Taxonomy" id="390894"/>
    <lineage>
        <taxon>Eukaryota</taxon>
        <taxon>Fungi</taxon>
        <taxon>Dikarya</taxon>
        <taxon>Ascomycota</taxon>
        <taxon>Pezizomycotina</taxon>
        <taxon>Dothideomycetes</taxon>
        <taxon>Pleosporomycetidae</taxon>
        <taxon>Mytilinidiales</taxon>
        <taxon>Mytilinidiaceae</taxon>
        <taxon>Lophium</taxon>
    </lineage>
</organism>
<keyword evidence="1" id="KW-0812">Transmembrane</keyword>
<feature type="transmembrane region" description="Helical" evidence="1">
    <location>
        <begin position="249"/>
        <end position="269"/>
    </location>
</feature>
<dbReference type="OrthoDB" id="3918601at2759"/>
<keyword evidence="4" id="KW-1185">Reference proteome</keyword>
<dbReference type="Pfam" id="PF20684">
    <property type="entry name" value="Fung_rhodopsin"/>
    <property type="match status" value="1"/>
</dbReference>
<feature type="transmembrane region" description="Helical" evidence="1">
    <location>
        <begin position="49"/>
        <end position="69"/>
    </location>
</feature>
<feature type="domain" description="Rhodopsin" evidence="2">
    <location>
        <begin position="33"/>
        <end position="265"/>
    </location>
</feature>
<dbReference type="Proteomes" id="UP000799750">
    <property type="component" value="Unassembled WGS sequence"/>
</dbReference>
<feature type="transmembrane region" description="Helical" evidence="1">
    <location>
        <begin position="167"/>
        <end position="192"/>
    </location>
</feature>
<reference evidence="3" key="1">
    <citation type="journal article" date="2020" name="Stud. Mycol.">
        <title>101 Dothideomycetes genomes: a test case for predicting lifestyles and emergence of pathogens.</title>
        <authorList>
            <person name="Haridas S."/>
            <person name="Albert R."/>
            <person name="Binder M."/>
            <person name="Bloem J."/>
            <person name="Labutti K."/>
            <person name="Salamov A."/>
            <person name="Andreopoulos B."/>
            <person name="Baker S."/>
            <person name="Barry K."/>
            <person name="Bills G."/>
            <person name="Bluhm B."/>
            <person name="Cannon C."/>
            <person name="Castanera R."/>
            <person name="Culley D."/>
            <person name="Daum C."/>
            <person name="Ezra D."/>
            <person name="Gonzalez J."/>
            <person name="Henrissat B."/>
            <person name="Kuo A."/>
            <person name="Liang C."/>
            <person name="Lipzen A."/>
            <person name="Lutzoni F."/>
            <person name="Magnuson J."/>
            <person name="Mondo S."/>
            <person name="Nolan M."/>
            <person name="Ohm R."/>
            <person name="Pangilinan J."/>
            <person name="Park H.-J."/>
            <person name="Ramirez L."/>
            <person name="Alfaro M."/>
            <person name="Sun H."/>
            <person name="Tritt A."/>
            <person name="Yoshinaga Y."/>
            <person name="Zwiers L.-H."/>
            <person name="Turgeon B."/>
            <person name="Goodwin S."/>
            <person name="Spatafora J."/>
            <person name="Crous P."/>
            <person name="Grigoriev I."/>
        </authorList>
    </citation>
    <scope>NUCLEOTIDE SEQUENCE</scope>
    <source>
        <strain evidence="3">CBS 269.34</strain>
    </source>
</reference>